<sequence length="232" mass="25260">MSNNSVTKLSPQEVLKRNGEWQQEAIQVDKDLFTANAAGQSPPILWVGCSDSRVPESVVCHVKPGDMFVHRNIANQFNEDDDSANSVLTYGVEALGVEHVIIVGHTSCGGVLASLSGAKGEILPESQSLQRYLTPLVKLCGSVRDSMGLQQGQDPKDDSTRDELLKRATEENVKEQVRKVADSKIIQANWAGKRTAFPGQPKAKIQIHGWIHDISNGKLRDLGVTIKAPGEK</sequence>
<dbReference type="GO" id="GO:0034599">
    <property type="term" value="P:cellular response to oxidative stress"/>
    <property type="evidence" value="ECO:0007669"/>
    <property type="project" value="TreeGrafter"/>
</dbReference>
<dbReference type="STRING" id="1280837.A0A316VM85"/>
<proteinExistence type="inferred from homology"/>
<dbReference type="Proteomes" id="UP000245771">
    <property type="component" value="Unassembled WGS sequence"/>
</dbReference>
<accession>A0A316VM85</accession>
<keyword evidence="5 8" id="KW-0456">Lyase</keyword>
<evidence type="ECO:0000256" key="1">
    <source>
        <dbReference type="ARBA" id="ARBA00006217"/>
    </source>
</evidence>
<dbReference type="AlphaFoldDB" id="A0A316VM85"/>
<dbReference type="PANTHER" id="PTHR11002">
    <property type="entry name" value="CARBONIC ANHYDRASE"/>
    <property type="match status" value="1"/>
</dbReference>
<dbReference type="EMBL" id="KZ819602">
    <property type="protein sequence ID" value="PWN37513.1"/>
    <property type="molecule type" value="Genomic_DNA"/>
</dbReference>
<evidence type="ECO:0000256" key="4">
    <source>
        <dbReference type="ARBA" id="ARBA00022833"/>
    </source>
</evidence>
<protein>
    <recommendedName>
        <fullName evidence="2 8">Carbonic anhydrase</fullName>
        <ecNumber evidence="2 8">4.2.1.1</ecNumber>
    </recommendedName>
    <alternativeName>
        <fullName evidence="8">Carbonate dehydratase</fullName>
    </alternativeName>
</protein>
<evidence type="ECO:0000313" key="10">
    <source>
        <dbReference type="Proteomes" id="UP000245771"/>
    </source>
</evidence>
<gene>
    <name evidence="9" type="ORF">FA14DRAFT_163366</name>
</gene>
<comment type="function">
    <text evidence="8">Reversible hydration of carbon dioxide.</text>
</comment>
<dbReference type="GO" id="GO:0008270">
    <property type="term" value="F:zinc ion binding"/>
    <property type="evidence" value="ECO:0007669"/>
    <property type="project" value="UniProtKB-UniRule"/>
</dbReference>
<dbReference type="FunCoup" id="A0A316VM85">
    <property type="interactions" value="227"/>
</dbReference>
<dbReference type="RefSeq" id="XP_025357815.1">
    <property type="nucleotide sequence ID" value="XM_025499814.1"/>
</dbReference>
<evidence type="ECO:0000256" key="5">
    <source>
        <dbReference type="ARBA" id="ARBA00023239"/>
    </source>
</evidence>
<dbReference type="EC" id="4.2.1.1" evidence="2 8"/>
<dbReference type="CDD" id="cd00883">
    <property type="entry name" value="beta_CA_cladeA"/>
    <property type="match status" value="1"/>
</dbReference>
<evidence type="ECO:0000256" key="2">
    <source>
        <dbReference type="ARBA" id="ARBA00012925"/>
    </source>
</evidence>
<keyword evidence="4 7" id="KW-0862">Zinc</keyword>
<dbReference type="InParanoid" id="A0A316VM85"/>
<dbReference type="InterPro" id="IPR001765">
    <property type="entry name" value="Carbonic_anhydrase"/>
</dbReference>
<comment type="catalytic activity">
    <reaction evidence="6 8">
        <text>hydrogencarbonate + H(+) = CO2 + H2O</text>
        <dbReference type="Rhea" id="RHEA:10748"/>
        <dbReference type="ChEBI" id="CHEBI:15377"/>
        <dbReference type="ChEBI" id="CHEBI:15378"/>
        <dbReference type="ChEBI" id="CHEBI:16526"/>
        <dbReference type="ChEBI" id="CHEBI:17544"/>
        <dbReference type="EC" id="4.2.1.1"/>
    </reaction>
</comment>
<comment type="similarity">
    <text evidence="1 8">Belongs to the beta-class carbonic anhydrase family.</text>
</comment>
<comment type="cofactor">
    <cofactor evidence="7">
        <name>Zn(2+)</name>
        <dbReference type="ChEBI" id="CHEBI:29105"/>
    </cofactor>
    <text evidence="7">Binds 1 zinc ion per subunit.</text>
</comment>
<dbReference type="Gene3D" id="3.40.1050.10">
    <property type="entry name" value="Carbonic anhydrase"/>
    <property type="match status" value="1"/>
</dbReference>
<dbReference type="OrthoDB" id="10248475at2759"/>
<dbReference type="GO" id="GO:0071244">
    <property type="term" value="P:cellular response to carbon dioxide"/>
    <property type="evidence" value="ECO:0007669"/>
    <property type="project" value="TreeGrafter"/>
</dbReference>
<reference evidence="9 10" key="1">
    <citation type="journal article" date="2018" name="Mol. Biol. Evol.">
        <title>Broad Genomic Sampling Reveals a Smut Pathogenic Ancestry of the Fungal Clade Ustilaginomycotina.</title>
        <authorList>
            <person name="Kijpornyongpan T."/>
            <person name="Mondo S.J."/>
            <person name="Barry K."/>
            <person name="Sandor L."/>
            <person name="Lee J."/>
            <person name="Lipzen A."/>
            <person name="Pangilinan J."/>
            <person name="LaButti K."/>
            <person name="Hainaut M."/>
            <person name="Henrissat B."/>
            <person name="Grigoriev I.V."/>
            <person name="Spatafora J.W."/>
            <person name="Aime M.C."/>
        </authorList>
    </citation>
    <scope>NUCLEOTIDE SEQUENCE [LARGE SCALE GENOMIC DNA]</scope>
    <source>
        <strain evidence="9 10">MCA 3882</strain>
    </source>
</reference>
<dbReference type="Pfam" id="PF00484">
    <property type="entry name" value="Pro_CA"/>
    <property type="match status" value="1"/>
</dbReference>
<feature type="binding site" evidence="7">
    <location>
        <position position="105"/>
    </location>
    <ligand>
        <name>Zn(2+)</name>
        <dbReference type="ChEBI" id="CHEBI:29105"/>
    </ligand>
</feature>
<name>A0A316VM85_9BASI</name>
<dbReference type="SUPFAM" id="SSF53056">
    <property type="entry name" value="beta-carbonic anhydrase, cab"/>
    <property type="match status" value="1"/>
</dbReference>
<organism evidence="9 10">
    <name type="scientific">Meira miltonrushii</name>
    <dbReference type="NCBI Taxonomy" id="1280837"/>
    <lineage>
        <taxon>Eukaryota</taxon>
        <taxon>Fungi</taxon>
        <taxon>Dikarya</taxon>
        <taxon>Basidiomycota</taxon>
        <taxon>Ustilaginomycotina</taxon>
        <taxon>Exobasidiomycetes</taxon>
        <taxon>Exobasidiales</taxon>
        <taxon>Brachybasidiaceae</taxon>
        <taxon>Meira</taxon>
    </lineage>
</organism>
<keyword evidence="10" id="KW-1185">Reference proteome</keyword>
<evidence type="ECO:0000256" key="3">
    <source>
        <dbReference type="ARBA" id="ARBA00022723"/>
    </source>
</evidence>
<evidence type="ECO:0000256" key="6">
    <source>
        <dbReference type="ARBA" id="ARBA00048348"/>
    </source>
</evidence>
<evidence type="ECO:0000256" key="8">
    <source>
        <dbReference type="RuleBase" id="RU003956"/>
    </source>
</evidence>
<dbReference type="InterPro" id="IPR036874">
    <property type="entry name" value="Carbonic_anhydrase_sf"/>
</dbReference>
<evidence type="ECO:0000256" key="7">
    <source>
        <dbReference type="PIRSR" id="PIRSR601765-1"/>
    </source>
</evidence>
<dbReference type="SMART" id="SM00947">
    <property type="entry name" value="Pro_CA"/>
    <property type="match status" value="1"/>
</dbReference>
<evidence type="ECO:0000313" key="9">
    <source>
        <dbReference type="EMBL" id="PWN37513.1"/>
    </source>
</evidence>
<feature type="binding site" evidence="7">
    <location>
        <position position="51"/>
    </location>
    <ligand>
        <name>Zn(2+)</name>
        <dbReference type="ChEBI" id="CHEBI:29105"/>
    </ligand>
</feature>
<dbReference type="PANTHER" id="PTHR11002:SF76">
    <property type="entry name" value="CARBONIC ANHYDRASE"/>
    <property type="match status" value="1"/>
</dbReference>
<feature type="binding site" evidence="7">
    <location>
        <position position="108"/>
    </location>
    <ligand>
        <name>Zn(2+)</name>
        <dbReference type="ChEBI" id="CHEBI:29105"/>
    </ligand>
</feature>
<dbReference type="GeneID" id="37021595"/>
<keyword evidence="3 7" id="KW-0479">Metal-binding</keyword>
<feature type="binding site" evidence="7">
    <location>
        <position position="49"/>
    </location>
    <ligand>
        <name>Zn(2+)</name>
        <dbReference type="ChEBI" id="CHEBI:29105"/>
    </ligand>
</feature>
<dbReference type="GO" id="GO:0004089">
    <property type="term" value="F:carbonate dehydratase activity"/>
    <property type="evidence" value="ECO:0007669"/>
    <property type="project" value="UniProtKB-UniRule"/>
</dbReference>